<accession>A0A0F7SFZ9</accession>
<dbReference type="InterPro" id="IPR044635">
    <property type="entry name" value="UBP14-like"/>
</dbReference>
<feature type="region of interest" description="Disordered" evidence="8">
    <location>
        <begin position="253"/>
        <end position="313"/>
    </location>
</feature>
<keyword evidence="3" id="KW-0645">Protease</keyword>
<feature type="compositionally biased region" description="Polar residues" evidence="8">
    <location>
        <begin position="150"/>
        <end position="166"/>
    </location>
</feature>
<keyword evidence="5 11" id="KW-0378">Hydrolase</keyword>
<evidence type="ECO:0000256" key="4">
    <source>
        <dbReference type="ARBA" id="ARBA00022786"/>
    </source>
</evidence>
<dbReference type="EC" id="3.4.19.12" evidence="2"/>
<dbReference type="EMBL" id="LN483167">
    <property type="protein sequence ID" value="CDZ97295.1"/>
    <property type="molecule type" value="Genomic_DNA"/>
</dbReference>
<dbReference type="InterPro" id="IPR038765">
    <property type="entry name" value="Papain-like_cys_pep_sf"/>
</dbReference>
<dbReference type="InterPro" id="IPR001394">
    <property type="entry name" value="Peptidase_C19_UCH"/>
</dbReference>
<evidence type="ECO:0000256" key="5">
    <source>
        <dbReference type="ARBA" id="ARBA00022801"/>
    </source>
</evidence>
<reference evidence="11" key="1">
    <citation type="submission" date="2014-08" db="EMBL/GenBank/DDBJ databases">
        <authorList>
            <person name="Sharma Rahul"/>
            <person name="Thines Marco"/>
        </authorList>
    </citation>
    <scope>NUCLEOTIDE SEQUENCE</scope>
</reference>
<dbReference type="InterPro" id="IPR018200">
    <property type="entry name" value="USP_CS"/>
</dbReference>
<dbReference type="Pfam" id="PF13446">
    <property type="entry name" value="RPT"/>
    <property type="match status" value="1"/>
</dbReference>
<dbReference type="GO" id="GO:0061136">
    <property type="term" value="P:regulation of proteasomal protein catabolic process"/>
    <property type="evidence" value="ECO:0007669"/>
    <property type="project" value="TreeGrafter"/>
</dbReference>
<dbReference type="GO" id="GO:0043161">
    <property type="term" value="P:proteasome-mediated ubiquitin-dependent protein catabolic process"/>
    <property type="evidence" value="ECO:0007669"/>
    <property type="project" value="InterPro"/>
</dbReference>
<feature type="region of interest" description="Disordered" evidence="8">
    <location>
        <begin position="1019"/>
        <end position="1147"/>
    </location>
</feature>
<evidence type="ECO:0000256" key="3">
    <source>
        <dbReference type="ARBA" id="ARBA00022670"/>
    </source>
</evidence>
<dbReference type="GO" id="GO:0070628">
    <property type="term" value="F:proteasome binding"/>
    <property type="evidence" value="ECO:0007669"/>
    <property type="project" value="TreeGrafter"/>
</dbReference>
<comment type="catalytic activity">
    <reaction evidence="1">
        <text>Thiol-dependent hydrolysis of ester, thioester, amide, peptide and isopeptide bonds formed by the C-terminal Gly of ubiquitin (a 76-residue protein attached to proteins as an intracellular targeting signal).</text>
        <dbReference type="EC" id="3.4.19.12"/>
    </reaction>
</comment>
<dbReference type="Pfam" id="PF00443">
    <property type="entry name" value="UCH"/>
    <property type="match status" value="2"/>
</dbReference>
<feature type="region of interest" description="Disordered" evidence="8">
    <location>
        <begin position="1162"/>
        <end position="1197"/>
    </location>
</feature>
<dbReference type="GO" id="GO:0004843">
    <property type="term" value="F:cysteine-type deubiquitinase activity"/>
    <property type="evidence" value="ECO:0007669"/>
    <property type="project" value="UniProtKB-EC"/>
</dbReference>
<organism evidence="11">
    <name type="scientific">Phaffia rhodozyma</name>
    <name type="common">Yeast</name>
    <name type="synonym">Xanthophyllomyces dendrorhous</name>
    <dbReference type="NCBI Taxonomy" id="264483"/>
    <lineage>
        <taxon>Eukaryota</taxon>
        <taxon>Fungi</taxon>
        <taxon>Dikarya</taxon>
        <taxon>Basidiomycota</taxon>
        <taxon>Agaricomycotina</taxon>
        <taxon>Tremellomycetes</taxon>
        <taxon>Cystofilobasidiales</taxon>
        <taxon>Mrakiaceae</taxon>
        <taxon>Phaffia</taxon>
    </lineage>
</organism>
<proteinExistence type="predicted"/>
<keyword evidence="7" id="KW-0175">Coiled coil</keyword>
<dbReference type="GO" id="GO:0016579">
    <property type="term" value="P:protein deubiquitination"/>
    <property type="evidence" value="ECO:0007669"/>
    <property type="project" value="InterPro"/>
</dbReference>
<name>A0A0F7SFZ9_PHARH</name>
<dbReference type="CDD" id="cd02257">
    <property type="entry name" value="Peptidase_C19"/>
    <property type="match status" value="1"/>
</dbReference>
<feature type="compositionally biased region" description="Basic and acidic residues" evidence="8">
    <location>
        <begin position="1078"/>
        <end position="1095"/>
    </location>
</feature>
<evidence type="ECO:0000256" key="6">
    <source>
        <dbReference type="ARBA" id="ARBA00022807"/>
    </source>
</evidence>
<evidence type="ECO:0000313" key="11">
    <source>
        <dbReference type="EMBL" id="CDZ97295.1"/>
    </source>
</evidence>
<feature type="domain" description="UCH repeated" evidence="10">
    <location>
        <begin position="844"/>
        <end position="899"/>
    </location>
</feature>
<evidence type="ECO:0000259" key="10">
    <source>
        <dbReference type="Pfam" id="PF13446"/>
    </source>
</evidence>
<evidence type="ECO:0000256" key="8">
    <source>
        <dbReference type="SAM" id="MobiDB-lite"/>
    </source>
</evidence>
<evidence type="ECO:0000256" key="2">
    <source>
        <dbReference type="ARBA" id="ARBA00012759"/>
    </source>
</evidence>
<dbReference type="PROSITE" id="PS00972">
    <property type="entry name" value="USP_1"/>
    <property type="match status" value="1"/>
</dbReference>
<dbReference type="InterPro" id="IPR025305">
    <property type="entry name" value="UCH_repeat_domain"/>
</dbReference>
<sequence>MKTQPRLHPNLDLDLDLDIFVYNLIQSFSHAHTTGSIGKYFTFVCIFQGRTETCSSLLGDGPTQEPSDRWSSESQHLPITDVSSFLPATSSLSADGLSNPIRTPPLSPTWTDEGNTDGAQHIEVMSVSKRLSGQPEEEPPSYEPSWSTSVQTSDMANSGWDTTSKYRSPEPVLSLTPPPEVNTSVKEITAVDSWTPAETDPMNQNDQWEISADYPQIGPGVLPSVLLETPVWPCKSTGWEIDILKLPEPTLLPSSSPVKRMGATPLSPSQPTTESQPSRSSTSATPAPEIDESRPPRPVSPSPSVSLASNVTPPSIDEVRRSIPWFPPGAGTAVFDTDTFEWWLFPSGEGIPPFDLLTSKGAGQVTKLLQILENARAGSIPERMLESNGWDTGLDLARHYHCVSGVVQAEVSDRLAPSRSMVSLMEASQQIPLERIDDVDMVLNEEQVPLGADSPSEEKSNQFLQITEDDVGMTSAETLGDLYVSANDASWVVVPKTSLPGVLDYKLVHDFTISRNVDPLPGTNGADAAWTVLLTMISNAVFGNNLRAVRSMNPNFSRKVGWDQKSQDICKQLGFMITKDPEGTDDSSVLISPPMDLEKWLNVRQKMMRAWVEINAYLEHYRLFRNLHSMNSNLKHSGQVGLRNPLDGTFAANIGALKSNIPRNRIVKPYAQEYKDALTTLGVNTEFALPSAYLVFAYTAQTRYDSIRTPLYLEALGCVVDGFMGTGRDDLQLLQVTERSKGHNTQSEINAAYESIPGLTMQDADMICVDQAEFPPSYITDKFFEALKSVKDQYPSGGDDLTRARTQIMESMEIIAESRKHQTETQRVLIDAILQAKKEPMDSKAAYAMFGAEESIDEELLTSLYDIRVIDAPGQEDDFKEALRAIADARGSATLRKYVDTGIRVESGPEIQPVSSSRPVGLINVGNTCYLNSLLQYLYTIAQLRDTVTNFQLYQEDLRVVEKLNEKRVGGRAVTFKEVERSIRFTEALSGLFLNLELSEVASIAPELELAYLALVTSKDEEDESPPLHSTAIRDGSSDTEQTLVEDGSASVTTSQVILSAPQPPSRMSSTSSVLGKRSSEDREEPSKMDVDDRSMFSTQPPLSEDAAMSDGPSDVSTEVSTDPPSPLPIHSSLLNDAAPRKTPRRRSTVLLRADREMTVEPEAEVHPYAPVESQKTRDGLQKTSALSNPPPLPPRNKMVVPKDVGNGAMMFGKQHDVSECLDNCLFQIEAALNPEKLERGSDLGSNIIKQLFYGKSRQKLVVEGDAESDPSRDKELVFNHILLNVGETGTSKNLHDALTDYYAPDSTDLAGKTATLVEVPIELPRMLHIQLQRAQFDRETARAYKSNAFVEFPETLFFDRYLEGANPPMTEASKALSAEIRQLRDGLQAIQPPRQTSYKESISHLLDDVFTSPDWLSSSHVDADLKADLAARKVDIEQKIQSSQEKIRELKEDVEAIRVWPLLPVSAKSSGKSRGMV</sequence>
<feature type="compositionally biased region" description="Low complexity" evidence="8">
    <location>
        <begin position="264"/>
        <end position="288"/>
    </location>
</feature>
<dbReference type="PANTHER" id="PTHR43982">
    <property type="entry name" value="UBIQUITIN CARBOXYL-TERMINAL HYDROLASE"/>
    <property type="match status" value="1"/>
</dbReference>
<dbReference type="SUPFAM" id="SSF54001">
    <property type="entry name" value="Cysteine proteinases"/>
    <property type="match status" value="1"/>
</dbReference>
<keyword evidence="6" id="KW-0788">Thiol protease</keyword>
<protein>
    <recommendedName>
        <fullName evidence="2">ubiquitinyl hydrolase 1</fullName>
        <ecNumber evidence="2">3.4.19.12</ecNumber>
    </recommendedName>
</protein>
<feature type="region of interest" description="Disordered" evidence="8">
    <location>
        <begin position="129"/>
        <end position="181"/>
    </location>
</feature>
<evidence type="ECO:0000259" key="9">
    <source>
        <dbReference type="Pfam" id="PF00443"/>
    </source>
</evidence>
<feature type="domain" description="Peptidase C19 ubiquitin carboxyl-terminal hydrolase" evidence="9">
    <location>
        <begin position="920"/>
        <end position="1006"/>
    </location>
</feature>
<keyword evidence="4" id="KW-0833">Ubl conjugation pathway</keyword>
<evidence type="ECO:0000256" key="7">
    <source>
        <dbReference type="SAM" id="Coils"/>
    </source>
</evidence>
<dbReference type="Gene3D" id="3.90.70.10">
    <property type="entry name" value="Cysteine proteinases"/>
    <property type="match status" value="2"/>
</dbReference>
<dbReference type="PANTHER" id="PTHR43982:SF6">
    <property type="entry name" value="UBIQUITIN CARBOXYL-TERMINAL HYDROLASE 2-RELATED"/>
    <property type="match status" value="1"/>
</dbReference>
<feature type="region of interest" description="Disordered" evidence="8">
    <location>
        <begin position="93"/>
        <end position="116"/>
    </location>
</feature>
<feature type="domain" description="Peptidase C19 ubiquitin carboxyl-terminal hydrolase" evidence="9">
    <location>
        <begin position="1211"/>
        <end position="1372"/>
    </location>
</feature>
<evidence type="ECO:0000256" key="1">
    <source>
        <dbReference type="ARBA" id="ARBA00000707"/>
    </source>
</evidence>
<feature type="coiled-coil region" evidence="7">
    <location>
        <begin position="1427"/>
        <end position="1454"/>
    </location>
</feature>